<proteinExistence type="predicted"/>
<dbReference type="Proteomes" id="UP000658514">
    <property type="component" value="Unassembled WGS sequence"/>
</dbReference>
<name>A0ABR8A424_9CYAN</name>
<keyword evidence="2" id="KW-1185">Reference proteome</keyword>
<dbReference type="RefSeq" id="WP_190542050.1">
    <property type="nucleotide sequence ID" value="NZ_CAWPNO010000084.1"/>
</dbReference>
<gene>
    <name evidence="1" type="ORF">H6G24_04170</name>
</gene>
<comment type="caution">
    <text evidence="1">The sequence shown here is derived from an EMBL/GenBank/DDBJ whole genome shotgun (WGS) entry which is preliminary data.</text>
</comment>
<organism evidence="1 2">
    <name type="scientific">Calothrix parietina FACHB-288</name>
    <dbReference type="NCBI Taxonomy" id="2692896"/>
    <lineage>
        <taxon>Bacteria</taxon>
        <taxon>Bacillati</taxon>
        <taxon>Cyanobacteriota</taxon>
        <taxon>Cyanophyceae</taxon>
        <taxon>Nostocales</taxon>
        <taxon>Calotrichaceae</taxon>
        <taxon>Calothrix</taxon>
    </lineage>
</organism>
<accession>A0ABR8A424</accession>
<evidence type="ECO:0000313" key="2">
    <source>
        <dbReference type="Proteomes" id="UP000658514"/>
    </source>
</evidence>
<sequence length="45" mass="4794">MFPGVPSSSWLFTKIGLVATKSLGGQQLFGSINSTAGYWVLFALD</sequence>
<dbReference type="EMBL" id="JACJQH010000005">
    <property type="protein sequence ID" value="MBD2194690.1"/>
    <property type="molecule type" value="Genomic_DNA"/>
</dbReference>
<protein>
    <submittedName>
        <fullName evidence="1">Uncharacterized protein</fullName>
    </submittedName>
</protein>
<reference evidence="1 2" key="1">
    <citation type="journal article" date="2020" name="ISME J.">
        <title>Comparative genomics reveals insights into cyanobacterial evolution and habitat adaptation.</title>
        <authorList>
            <person name="Chen M.Y."/>
            <person name="Teng W.K."/>
            <person name="Zhao L."/>
            <person name="Hu C.X."/>
            <person name="Zhou Y.K."/>
            <person name="Han B.P."/>
            <person name="Song L.R."/>
            <person name="Shu W.S."/>
        </authorList>
    </citation>
    <scope>NUCLEOTIDE SEQUENCE [LARGE SCALE GENOMIC DNA]</scope>
    <source>
        <strain evidence="1 2">FACHB-288</strain>
    </source>
</reference>
<evidence type="ECO:0000313" key="1">
    <source>
        <dbReference type="EMBL" id="MBD2194690.1"/>
    </source>
</evidence>